<dbReference type="Proteomes" id="UP001628179">
    <property type="component" value="Unassembled WGS sequence"/>
</dbReference>
<reference evidence="3 4" key="1">
    <citation type="submission" date="2024-09" db="EMBL/GenBank/DDBJ databases">
        <title>Itraconazole resistance in Madurella fahalii resulting from another homologue of gene encoding cytochrome P450 14-alpha sterol demethylase (CYP51).</title>
        <authorList>
            <person name="Yoshioka I."/>
            <person name="Fahal A.H."/>
            <person name="Kaneko S."/>
            <person name="Yaguchi T."/>
        </authorList>
    </citation>
    <scope>NUCLEOTIDE SEQUENCE [LARGE SCALE GENOMIC DNA]</scope>
    <source>
        <strain evidence="3 4">IFM 68171</strain>
    </source>
</reference>
<feature type="region of interest" description="Disordered" evidence="1">
    <location>
        <begin position="1"/>
        <end position="57"/>
    </location>
</feature>
<keyword evidence="2" id="KW-1133">Transmembrane helix</keyword>
<proteinExistence type="predicted"/>
<feature type="compositionally biased region" description="Basic and acidic residues" evidence="1">
    <location>
        <begin position="24"/>
        <end position="41"/>
    </location>
</feature>
<evidence type="ECO:0000256" key="2">
    <source>
        <dbReference type="SAM" id="Phobius"/>
    </source>
</evidence>
<evidence type="ECO:0000313" key="3">
    <source>
        <dbReference type="EMBL" id="GAB1317999.1"/>
    </source>
</evidence>
<sequence>MSNTNVIGTGSGHSRTTTRALGRLLRDEDDRVDNEMRDEQSHVTPRSATEIHSPPAPGYIENQTAAVSGPEWEALRLTVYHVDDDSLAPHGVPVLDWMCFFVTAVGIALAFFGGSLLPQWRNEKWACLKKGGATLAITRGNGSRHCIVIIGQRGVGFDLEILAQGDKDGAAHMFTQVVLTVRALL</sequence>
<accession>A0ABQ0GJX6</accession>
<gene>
    <name evidence="3" type="ORF">MFIFM68171_08209</name>
</gene>
<keyword evidence="2" id="KW-0472">Membrane</keyword>
<dbReference type="EMBL" id="BAAFSV010000004">
    <property type="protein sequence ID" value="GAB1317999.1"/>
    <property type="molecule type" value="Genomic_DNA"/>
</dbReference>
<comment type="caution">
    <text evidence="3">The sequence shown here is derived from an EMBL/GenBank/DDBJ whole genome shotgun (WGS) entry which is preliminary data.</text>
</comment>
<protein>
    <submittedName>
        <fullName evidence="3">Uncharacterized protein</fullName>
    </submittedName>
</protein>
<keyword evidence="2" id="KW-0812">Transmembrane</keyword>
<feature type="transmembrane region" description="Helical" evidence="2">
    <location>
        <begin position="94"/>
        <end position="117"/>
    </location>
</feature>
<evidence type="ECO:0000256" key="1">
    <source>
        <dbReference type="SAM" id="MobiDB-lite"/>
    </source>
</evidence>
<keyword evidence="4" id="KW-1185">Reference proteome</keyword>
<name>A0ABQ0GJX6_9PEZI</name>
<organism evidence="3 4">
    <name type="scientific">Madurella fahalii</name>
    <dbReference type="NCBI Taxonomy" id="1157608"/>
    <lineage>
        <taxon>Eukaryota</taxon>
        <taxon>Fungi</taxon>
        <taxon>Dikarya</taxon>
        <taxon>Ascomycota</taxon>
        <taxon>Pezizomycotina</taxon>
        <taxon>Sordariomycetes</taxon>
        <taxon>Sordariomycetidae</taxon>
        <taxon>Sordariales</taxon>
        <taxon>Sordariales incertae sedis</taxon>
        <taxon>Madurella</taxon>
    </lineage>
</organism>
<feature type="compositionally biased region" description="Low complexity" evidence="1">
    <location>
        <begin position="12"/>
        <end position="23"/>
    </location>
</feature>
<dbReference type="GeneID" id="98178952"/>
<evidence type="ECO:0000313" key="4">
    <source>
        <dbReference type="Proteomes" id="UP001628179"/>
    </source>
</evidence>
<dbReference type="RefSeq" id="XP_070919730.1">
    <property type="nucleotide sequence ID" value="XM_071063629.1"/>
</dbReference>